<dbReference type="AlphaFoldDB" id="M6V8Y8"/>
<protein>
    <submittedName>
        <fullName evidence="1">Uncharacterized protein</fullName>
    </submittedName>
</protein>
<sequence>MISLNVVDIVFIGLRFITLPPCKIHQRRDNNRLKCQALHFFYLYFLFLLNRMRLLPSAQILRRWNNLLRIVIPLPQQKCLITLSQVYCLVRPTSSRFVDKMASTLLVRPNAKELRIPFLLQNLFPRLELFRTDNLLS</sequence>
<name>M6V8Y8_9LEPT</name>
<evidence type="ECO:0000313" key="2">
    <source>
        <dbReference type="Proteomes" id="UP000012112"/>
    </source>
</evidence>
<reference evidence="1 2" key="1">
    <citation type="submission" date="2013-01" db="EMBL/GenBank/DDBJ databases">
        <authorList>
            <person name="Harkins D.M."/>
            <person name="Durkin A.S."/>
            <person name="Brinkac L.M."/>
            <person name="Haft D.H."/>
            <person name="Selengut J.D."/>
            <person name="Sanka R."/>
            <person name="DePew J."/>
            <person name="Purushe J."/>
            <person name="Matthias M.A."/>
            <person name="Vinetz J.M."/>
            <person name="Sutton G.G."/>
            <person name="Nierman W.C."/>
            <person name="Fouts D.E."/>
        </authorList>
    </citation>
    <scope>NUCLEOTIDE SEQUENCE [LARGE SCALE GENOMIC DNA]</scope>
    <source>
        <strain evidence="1 2">HAI1536</strain>
    </source>
</reference>
<dbReference type="Proteomes" id="UP000012112">
    <property type="component" value="Unassembled WGS sequence"/>
</dbReference>
<gene>
    <name evidence="1" type="ORF">LEP1GSC172_3340</name>
</gene>
<evidence type="ECO:0000313" key="1">
    <source>
        <dbReference type="EMBL" id="EMO53887.1"/>
    </source>
</evidence>
<proteinExistence type="predicted"/>
<dbReference type="EMBL" id="AKWD02000033">
    <property type="protein sequence ID" value="EMO53887.1"/>
    <property type="molecule type" value="Genomic_DNA"/>
</dbReference>
<organism evidence="1 2">
    <name type="scientific">Leptospira noguchii</name>
    <dbReference type="NCBI Taxonomy" id="28182"/>
    <lineage>
        <taxon>Bacteria</taxon>
        <taxon>Pseudomonadati</taxon>
        <taxon>Spirochaetota</taxon>
        <taxon>Spirochaetia</taxon>
        <taxon>Leptospirales</taxon>
        <taxon>Leptospiraceae</taxon>
        <taxon>Leptospira</taxon>
    </lineage>
</organism>
<comment type="caution">
    <text evidence="1">The sequence shown here is derived from an EMBL/GenBank/DDBJ whole genome shotgun (WGS) entry which is preliminary data.</text>
</comment>
<accession>M6V8Y8</accession>